<reference evidence="2 3" key="2">
    <citation type="journal article" date="2016" name="Int. J. Syst. Evol. Microbiol.">
        <title>Flavisolibacter tropicus sp. nov., isolated from tropical soil.</title>
        <authorList>
            <person name="Lee J.J."/>
            <person name="Kang M.S."/>
            <person name="Kim G.S."/>
            <person name="Lee C.S."/>
            <person name="Lim S."/>
            <person name="Lee J."/>
            <person name="Roh S.H."/>
            <person name="Kang H."/>
            <person name="Ha J.M."/>
            <person name="Bae S."/>
            <person name="Jung H.Y."/>
            <person name="Kim M.K."/>
        </authorList>
    </citation>
    <scope>NUCLEOTIDE SEQUENCE [LARGE SCALE GENOMIC DNA]</scope>
    <source>
        <strain evidence="2 3">LCS9</strain>
    </source>
</reference>
<keyword evidence="1" id="KW-0472">Membrane</keyword>
<dbReference type="RefSeq" id="WP_066407149.1">
    <property type="nucleotide sequence ID" value="NZ_CP011390.1"/>
</dbReference>
<dbReference type="KEGG" id="fla:SY85_20595"/>
<sequence>MKIVWFKQTGWTYVPVHVIGYLITLLAIIFLVPVYVSITRLGHSVSDDLYNLFIYTTCTAFWWKWIAEKTSI</sequence>
<protein>
    <recommendedName>
        <fullName evidence="4">ABC transporter permease</fullName>
    </recommendedName>
</protein>
<dbReference type="OrthoDB" id="9255743at2"/>
<keyword evidence="1" id="KW-0812">Transmembrane</keyword>
<dbReference type="Proteomes" id="UP000077177">
    <property type="component" value="Chromosome"/>
</dbReference>
<dbReference type="AlphaFoldDB" id="A0A172TZJ3"/>
<dbReference type="EMBL" id="CP011390">
    <property type="protein sequence ID" value="ANE52521.1"/>
    <property type="molecule type" value="Genomic_DNA"/>
</dbReference>
<organism evidence="2 3">
    <name type="scientific">Flavisolibacter tropicus</name>
    <dbReference type="NCBI Taxonomy" id="1492898"/>
    <lineage>
        <taxon>Bacteria</taxon>
        <taxon>Pseudomonadati</taxon>
        <taxon>Bacteroidota</taxon>
        <taxon>Chitinophagia</taxon>
        <taxon>Chitinophagales</taxon>
        <taxon>Chitinophagaceae</taxon>
        <taxon>Flavisolibacter</taxon>
    </lineage>
</organism>
<feature type="transmembrane region" description="Helical" evidence="1">
    <location>
        <begin position="49"/>
        <end position="67"/>
    </location>
</feature>
<proteinExistence type="predicted"/>
<evidence type="ECO:0000313" key="3">
    <source>
        <dbReference type="Proteomes" id="UP000077177"/>
    </source>
</evidence>
<keyword evidence="3" id="KW-1185">Reference proteome</keyword>
<name>A0A172TZJ3_9BACT</name>
<accession>A0A172TZJ3</accession>
<evidence type="ECO:0000256" key="1">
    <source>
        <dbReference type="SAM" id="Phobius"/>
    </source>
</evidence>
<reference evidence="3" key="1">
    <citation type="submission" date="2015-01" db="EMBL/GenBank/DDBJ databases">
        <title>Flavisolibacter sp./LCS9/ whole genome sequencing.</title>
        <authorList>
            <person name="Kim M.K."/>
            <person name="Srinivasan S."/>
            <person name="Lee J.-J."/>
        </authorList>
    </citation>
    <scope>NUCLEOTIDE SEQUENCE [LARGE SCALE GENOMIC DNA]</scope>
    <source>
        <strain evidence="3">LCS9</strain>
    </source>
</reference>
<dbReference type="STRING" id="1492898.SY85_20595"/>
<keyword evidence="1" id="KW-1133">Transmembrane helix</keyword>
<feature type="transmembrane region" description="Helical" evidence="1">
    <location>
        <begin position="12"/>
        <end position="37"/>
    </location>
</feature>
<evidence type="ECO:0000313" key="2">
    <source>
        <dbReference type="EMBL" id="ANE52521.1"/>
    </source>
</evidence>
<evidence type="ECO:0008006" key="4">
    <source>
        <dbReference type="Google" id="ProtNLM"/>
    </source>
</evidence>
<gene>
    <name evidence="2" type="ORF">SY85_20595</name>
</gene>